<dbReference type="GO" id="GO:0003677">
    <property type="term" value="F:DNA binding"/>
    <property type="evidence" value="ECO:0007669"/>
    <property type="project" value="InterPro"/>
</dbReference>
<sequence length="448" mass="49120">MSQASRLSRGDKRRNDRISRFRGIVRRDYAVVAIDLAANKQVVAVTDHDSRIVARRTFHCAPRQLATAIEWSRTHATAAGFAGIVLACEPTGHRWKTVRDLAAAVGVAVVCVQPIAVARARETEDFTHDKSDDKDALLIARLTTQLHIYLPEPAEEQWTRLRHLGVRRAQQLTRRGAARQQVRDMLDSAWPHALDCARRPLDSATWLATMAVSGCDPTAVTSLGDRDHAATQLRERVRTELPHWGARRINNRILTAIIDTAFDIGNQPIEAGALERAHYALGDYQHAATQCDTAETHMLAVLTDLGLDELAGSIPGVSKVSVAAILAETGNLARFDSARAVVKHAGLCPRENSSGAYRGTTTISGRGRPLLRVAAWRAAFAALTHNEVYATRYRHLTNRETSTLKPNQARVAIAAALLRQLFVVITTATPWNPDIAAGRTRPAERTAA</sequence>
<dbReference type="AlphaFoldDB" id="A0A1H2KG40"/>
<dbReference type="PANTHER" id="PTHR33055:SF3">
    <property type="entry name" value="PUTATIVE TRANSPOSASE FOR IS117-RELATED"/>
    <property type="match status" value="1"/>
</dbReference>
<dbReference type="GO" id="GO:0006313">
    <property type="term" value="P:DNA transposition"/>
    <property type="evidence" value="ECO:0007669"/>
    <property type="project" value="InterPro"/>
</dbReference>
<organism evidence="3 5">
    <name type="scientific">Gordonia westfalica</name>
    <dbReference type="NCBI Taxonomy" id="158898"/>
    <lineage>
        <taxon>Bacteria</taxon>
        <taxon>Bacillati</taxon>
        <taxon>Actinomycetota</taxon>
        <taxon>Actinomycetes</taxon>
        <taxon>Mycobacteriales</taxon>
        <taxon>Gordoniaceae</taxon>
        <taxon>Gordonia</taxon>
    </lineage>
</organism>
<dbReference type="PANTHER" id="PTHR33055">
    <property type="entry name" value="TRANSPOSASE FOR INSERTION SEQUENCE ELEMENT IS1111A"/>
    <property type="match status" value="1"/>
</dbReference>
<evidence type="ECO:0000259" key="1">
    <source>
        <dbReference type="Pfam" id="PF01548"/>
    </source>
</evidence>
<dbReference type="GO" id="GO:0004803">
    <property type="term" value="F:transposase activity"/>
    <property type="evidence" value="ECO:0007669"/>
    <property type="project" value="InterPro"/>
</dbReference>
<accession>A0A1H2KG40</accession>
<evidence type="ECO:0000313" key="3">
    <source>
        <dbReference type="EMBL" id="SDU67677.1"/>
    </source>
</evidence>
<dbReference type="InterPro" id="IPR002525">
    <property type="entry name" value="Transp_IS110-like_N"/>
</dbReference>
<evidence type="ECO:0000313" key="4">
    <source>
        <dbReference type="EMBL" id="SDU82600.1"/>
    </source>
</evidence>
<proteinExistence type="predicted"/>
<dbReference type="EMBL" id="FNLM01000034">
    <property type="protein sequence ID" value="SDU67677.1"/>
    <property type="molecule type" value="Genomic_DNA"/>
</dbReference>
<feature type="domain" description="Transposase IS116/IS110/IS902 C-terminal" evidence="2">
    <location>
        <begin position="310"/>
        <end position="393"/>
    </location>
</feature>
<gene>
    <name evidence="3" type="ORF">SAMN04488548_1343216</name>
    <name evidence="4" type="ORF">SAMN04488548_136648</name>
</gene>
<dbReference type="Pfam" id="PF01548">
    <property type="entry name" value="DEDD_Tnp_IS110"/>
    <property type="match status" value="1"/>
</dbReference>
<evidence type="ECO:0000313" key="5">
    <source>
        <dbReference type="Proteomes" id="UP000183180"/>
    </source>
</evidence>
<dbReference type="STRING" id="158898.SAMN04488548_1343216"/>
<feature type="domain" description="Transposase IS110-like N-terminal" evidence="1">
    <location>
        <begin position="32"/>
        <end position="191"/>
    </location>
</feature>
<protein>
    <submittedName>
        <fullName evidence="3">Transposase</fullName>
    </submittedName>
</protein>
<dbReference type="InterPro" id="IPR003346">
    <property type="entry name" value="Transposase_20"/>
</dbReference>
<name>A0A1H2KG40_9ACTN</name>
<reference evidence="3 5" key="1">
    <citation type="submission" date="2016-10" db="EMBL/GenBank/DDBJ databases">
        <authorList>
            <person name="de Groot N.N."/>
        </authorList>
    </citation>
    <scope>NUCLEOTIDE SEQUENCE [LARGE SCALE GENOMIC DNA]</scope>
    <source>
        <strain evidence="3 5">DSM 44215</strain>
    </source>
</reference>
<evidence type="ECO:0000259" key="2">
    <source>
        <dbReference type="Pfam" id="PF02371"/>
    </source>
</evidence>
<dbReference type="NCBIfam" id="NF033542">
    <property type="entry name" value="transpos_IS110"/>
    <property type="match status" value="1"/>
</dbReference>
<dbReference type="Proteomes" id="UP000183180">
    <property type="component" value="Unassembled WGS sequence"/>
</dbReference>
<dbReference type="InterPro" id="IPR047650">
    <property type="entry name" value="Transpos_IS110"/>
</dbReference>
<dbReference type="Pfam" id="PF02371">
    <property type="entry name" value="Transposase_20"/>
    <property type="match status" value="1"/>
</dbReference>
<dbReference type="EMBL" id="FNLM01000036">
    <property type="protein sequence ID" value="SDU82600.1"/>
    <property type="molecule type" value="Genomic_DNA"/>
</dbReference>